<feature type="region of interest" description="Disordered" evidence="1">
    <location>
        <begin position="102"/>
        <end position="182"/>
    </location>
</feature>
<accession>A0ABR0LIN3</accession>
<reference evidence="2 3" key="1">
    <citation type="submission" date="2023-08" db="EMBL/GenBank/DDBJ databases">
        <title>Black Yeasts Isolated from many extreme environments.</title>
        <authorList>
            <person name="Coleine C."/>
            <person name="Stajich J.E."/>
            <person name="Selbmann L."/>
        </authorList>
    </citation>
    <scope>NUCLEOTIDE SEQUENCE [LARGE SCALE GENOMIC DNA]</scope>
    <source>
        <strain evidence="2 3">CCFEE 536</strain>
    </source>
</reference>
<gene>
    <name evidence="2" type="ORF">LTR16_010875</name>
</gene>
<proteinExistence type="predicted"/>
<evidence type="ECO:0000256" key="1">
    <source>
        <dbReference type="SAM" id="MobiDB-lite"/>
    </source>
</evidence>
<dbReference type="EMBL" id="JAVRRA010019636">
    <property type="protein sequence ID" value="KAK5178041.1"/>
    <property type="molecule type" value="Genomic_DNA"/>
</dbReference>
<feature type="compositionally biased region" description="Low complexity" evidence="1">
    <location>
        <begin position="1"/>
        <end position="16"/>
    </location>
</feature>
<sequence length="182" mass="18618">GEPGGAAAFNAANNQASSGISATPVVLKKNESLDDGESTVNRGMRLNEAKKLKRETMLREQAVANAAELEEANKKIAGLGKGMKDLFGPVVPENKKAIAATTANVTSKRRKRDDDVEASINVPAPASTAAGNPNARPGPQLKKLKIALPTPPTLAPAPATSAGLTEGTTKTLIPLAPAAPSP</sequence>
<evidence type="ECO:0000313" key="3">
    <source>
        <dbReference type="Proteomes" id="UP001357485"/>
    </source>
</evidence>
<dbReference type="Proteomes" id="UP001357485">
    <property type="component" value="Unassembled WGS sequence"/>
</dbReference>
<comment type="caution">
    <text evidence="2">The sequence shown here is derived from an EMBL/GenBank/DDBJ whole genome shotgun (WGS) entry which is preliminary data.</text>
</comment>
<feature type="region of interest" description="Disordered" evidence="1">
    <location>
        <begin position="1"/>
        <end position="23"/>
    </location>
</feature>
<organism evidence="2 3">
    <name type="scientific">Cryomyces antarcticus</name>
    <dbReference type="NCBI Taxonomy" id="329879"/>
    <lineage>
        <taxon>Eukaryota</taxon>
        <taxon>Fungi</taxon>
        <taxon>Dikarya</taxon>
        <taxon>Ascomycota</taxon>
        <taxon>Pezizomycotina</taxon>
        <taxon>Dothideomycetes</taxon>
        <taxon>Dothideomycetes incertae sedis</taxon>
        <taxon>Cryomyces</taxon>
    </lineage>
</organism>
<name>A0ABR0LIN3_9PEZI</name>
<feature type="non-terminal residue" evidence="2">
    <location>
        <position position="182"/>
    </location>
</feature>
<keyword evidence="3" id="KW-1185">Reference proteome</keyword>
<protein>
    <submittedName>
        <fullName evidence="2">Uncharacterized protein</fullName>
    </submittedName>
</protein>
<evidence type="ECO:0000313" key="2">
    <source>
        <dbReference type="EMBL" id="KAK5178041.1"/>
    </source>
</evidence>
<feature type="compositionally biased region" description="Low complexity" evidence="1">
    <location>
        <begin position="156"/>
        <end position="165"/>
    </location>
</feature>
<feature type="non-terminal residue" evidence="2">
    <location>
        <position position="1"/>
    </location>
</feature>